<dbReference type="Gene3D" id="1.10.8.270">
    <property type="entry name" value="putative rabgap domain of human tbc1 domain family member 14 like domains"/>
    <property type="match status" value="1"/>
</dbReference>
<dbReference type="GO" id="GO:0031267">
    <property type="term" value="F:small GTPase binding"/>
    <property type="evidence" value="ECO:0007669"/>
    <property type="project" value="TreeGrafter"/>
</dbReference>
<dbReference type="Pfam" id="PF00566">
    <property type="entry name" value="RabGAP-TBC"/>
    <property type="match status" value="1"/>
</dbReference>
<dbReference type="Gene3D" id="1.10.10.750">
    <property type="entry name" value="Ypt/Rab-GAP domain of gyp1p, domain 1"/>
    <property type="match status" value="1"/>
</dbReference>
<dbReference type="PROSITE" id="PS50086">
    <property type="entry name" value="TBC_RABGAP"/>
    <property type="match status" value="1"/>
</dbReference>
<reference evidence="3" key="1">
    <citation type="submission" date="2021-01" db="EMBL/GenBank/DDBJ databases">
        <authorList>
            <person name="Corre E."/>
            <person name="Pelletier E."/>
            <person name="Niang G."/>
            <person name="Scheremetjew M."/>
            <person name="Finn R."/>
            <person name="Kale V."/>
            <person name="Holt S."/>
            <person name="Cochrane G."/>
            <person name="Meng A."/>
            <person name="Brown T."/>
            <person name="Cohen L."/>
        </authorList>
    </citation>
    <scope>NUCLEOTIDE SEQUENCE</scope>
    <source>
        <strain evidence="3">CCMP645</strain>
    </source>
</reference>
<organism evidence="3">
    <name type="scientific">Chrysotila carterae</name>
    <name type="common">Marine alga</name>
    <name type="synonym">Syracosphaera carterae</name>
    <dbReference type="NCBI Taxonomy" id="13221"/>
    <lineage>
        <taxon>Eukaryota</taxon>
        <taxon>Haptista</taxon>
        <taxon>Haptophyta</taxon>
        <taxon>Prymnesiophyceae</taxon>
        <taxon>Isochrysidales</taxon>
        <taxon>Isochrysidaceae</taxon>
        <taxon>Chrysotila</taxon>
    </lineage>
</organism>
<dbReference type="SMART" id="SM00164">
    <property type="entry name" value="TBC"/>
    <property type="match status" value="1"/>
</dbReference>
<gene>
    <name evidence="3" type="ORF">PCAR00345_LOCUS23310</name>
</gene>
<dbReference type="Gene3D" id="1.10.238.10">
    <property type="entry name" value="EF-hand"/>
    <property type="match status" value="1"/>
</dbReference>
<dbReference type="PANTHER" id="PTHR47219:SF20">
    <property type="entry name" value="TBC1 DOMAIN FAMILY MEMBER 2B"/>
    <property type="match status" value="1"/>
</dbReference>
<evidence type="ECO:0000259" key="2">
    <source>
        <dbReference type="PROSITE" id="PS50086"/>
    </source>
</evidence>
<feature type="domain" description="Rab-GAP TBC" evidence="2">
    <location>
        <begin position="74"/>
        <end position="263"/>
    </location>
</feature>
<sequence>MSSLTGEQQRPVRQTLAALSKDDWYAPPPVVNGRSVDAVMEWNELLEARHTAEMQLDAPATIAPERLHAAVENGVPDALRPQIWLRFSGAERRIRESPNLYAEIQQRISMGGVPGFASAAEQIEKDLRRTDLSSDDSAALDALRRVLAACACFDAKTSYVQGMNFIASGLLHVLPEEGAFWMLVLVVQRWLPDHFIESMSGNNVDCAVLDELVAEQTPKLHAKLAALQVGTQLLTARWFLCLFSSVVSPSALLRLWDLLFVCGPQSTFHAALGCMRVLESRLLCSSDMGTALALARDGLWRCADAQSVEALLRGCVACARACVLGAAELSSRRQRARVRLLIEAQRLEAARVLLRVQRASGLAVADVRALAALSLGDDGVLRAADLDVGWIQIGVQRDAFAQIVAALVPHWSAHSPLLPLLFEVFRTRVVMPGLPSDAAAEADAQRDETRDDAPVLSFLRLVSGLGWLLRGSSARRAELCFHCFDREGCGAVTRADFIAVLCYIYALYEDLGASPLRNAHAHATRVAERVQAEATRFVDMMFELWDEEGVGLLSRARFDRAAHQHPLLVQTFQLEQLDSPQVRQPLSAAPAAPTQPQTTSSTRVTSAADRTPKACVKSRTTTTSSTSAAIVQSPLLKIRDDYFSEDVRRL</sequence>
<dbReference type="AlphaFoldDB" id="A0A7S4BMW0"/>
<dbReference type="InterPro" id="IPR000195">
    <property type="entry name" value="Rab-GAP-TBC_dom"/>
</dbReference>
<dbReference type="InterPro" id="IPR011992">
    <property type="entry name" value="EF-hand-dom_pair"/>
</dbReference>
<evidence type="ECO:0000256" key="1">
    <source>
        <dbReference type="SAM" id="MobiDB-lite"/>
    </source>
</evidence>
<feature type="compositionally biased region" description="Low complexity" evidence="1">
    <location>
        <begin position="585"/>
        <end position="602"/>
    </location>
</feature>
<protein>
    <recommendedName>
        <fullName evidence="2">Rab-GAP TBC domain-containing protein</fullName>
    </recommendedName>
</protein>
<name>A0A7S4BMW0_CHRCT</name>
<dbReference type="EMBL" id="HBIZ01036561">
    <property type="protein sequence ID" value="CAE0770698.1"/>
    <property type="molecule type" value="Transcribed_RNA"/>
</dbReference>
<dbReference type="GO" id="GO:0005096">
    <property type="term" value="F:GTPase activator activity"/>
    <property type="evidence" value="ECO:0007669"/>
    <property type="project" value="TreeGrafter"/>
</dbReference>
<proteinExistence type="predicted"/>
<dbReference type="InterPro" id="IPR050302">
    <property type="entry name" value="Rab_GAP_TBC_domain"/>
</dbReference>
<dbReference type="PANTHER" id="PTHR47219">
    <property type="entry name" value="RAB GTPASE-ACTIVATING PROTEIN 1-LIKE"/>
    <property type="match status" value="1"/>
</dbReference>
<dbReference type="SUPFAM" id="SSF47473">
    <property type="entry name" value="EF-hand"/>
    <property type="match status" value="1"/>
</dbReference>
<feature type="region of interest" description="Disordered" evidence="1">
    <location>
        <begin position="585"/>
        <end position="623"/>
    </location>
</feature>
<dbReference type="SUPFAM" id="SSF47923">
    <property type="entry name" value="Ypt/Rab-GAP domain of gyp1p"/>
    <property type="match status" value="2"/>
</dbReference>
<evidence type="ECO:0000313" key="3">
    <source>
        <dbReference type="EMBL" id="CAE0770698.1"/>
    </source>
</evidence>
<dbReference type="InterPro" id="IPR035969">
    <property type="entry name" value="Rab-GAP_TBC_sf"/>
</dbReference>
<accession>A0A7S4BMW0</accession>
<dbReference type="Gene3D" id="1.10.472.80">
    <property type="entry name" value="Ypt/Rab-GAP domain of gyp1p, domain 3"/>
    <property type="match status" value="1"/>
</dbReference>